<feature type="domain" description="CHAT" evidence="1">
    <location>
        <begin position="8"/>
        <end position="48"/>
    </location>
</feature>
<accession>A0A926VK92</accession>
<comment type="caution">
    <text evidence="2">The sequence shown here is derived from an EMBL/GenBank/DDBJ whole genome shotgun (WGS) entry which is preliminary data.</text>
</comment>
<keyword evidence="3" id="KW-1185">Reference proteome</keyword>
<dbReference type="Pfam" id="PF12770">
    <property type="entry name" value="CHAT"/>
    <property type="match status" value="1"/>
</dbReference>
<gene>
    <name evidence="2" type="ORF">H6G03_29945</name>
</gene>
<dbReference type="InterPro" id="IPR024983">
    <property type="entry name" value="CHAT_dom"/>
</dbReference>
<organism evidence="2 3">
    <name type="scientific">Aerosakkonema funiforme FACHB-1375</name>
    <dbReference type="NCBI Taxonomy" id="2949571"/>
    <lineage>
        <taxon>Bacteria</taxon>
        <taxon>Bacillati</taxon>
        <taxon>Cyanobacteriota</taxon>
        <taxon>Cyanophyceae</taxon>
        <taxon>Oscillatoriophycideae</taxon>
        <taxon>Aerosakkonematales</taxon>
        <taxon>Aerosakkonemataceae</taxon>
        <taxon>Aerosakkonema</taxon>
    </lineage>
</organism>
<sequence>MFVFFNLTYFYRNLQQNSDKAQALQNAMLNTMKKYPNPRDWAAFILIG</sequence>
<protein>
    <submittedName>
        <fullName evidence="2">CHAT domain-containing protein</fullName>
    </submittedName>
</protein>
<dbReference type="Proteomes" id="UP000641646">
    <property type="component" value="Unassembled WGS sequence"/>
</dbReference>
<reference evidence="2" key="1">
    <citation type="journal article" date="2015" name="ISME J.">
        <title>Draft Genome Sequence of Streptomyces incarnatus NRRL8089, which Produces the Nucleoside Antibiotic Sinefungin.</title>
        <authorList>
            <person name="Oshima K."/>
            <person name="Hattori M."/>
            <person name="Shimizu H."/>
            <person name="Fukuda K."/>
            <person name="Nemoto M."/>
            <person name="Inagaki K."/>
            <person name="Tamura T."/>
        </authorList>
    </citation>
    <scope>NUCLEOTIDE SEQUENCE</scope>
    <source>
        <strain evidence="2">FACHB-1375</strain>
    </source>
</reference>
<dbReference type="RefSeq" id="WP_190473301.1">
    <property type="nucleotide sequence ID" value="NZ_JACJPW010000113.1"/>
</dbReference>
<evidence type="ECO:0000259" key="1">
    <source>
        <dbReference type="Pfam" id="PF12770"/>
    </source>
</evidence>
<dbReference type="EMBL" id="JACJPW010000113">
    <property type="protein sequence ID" value="MBD2185248.1"/>
    <property type="molecule type" value="Genomic_DNA"/>
</dbReference>
<evidence type="ECO:0000313" key="2">
    <source>
        <dbReference type="EMBL" id="MBD2185248.1"/>
    </source>
</evidence>
<proteinExistence type="predicted"/>
<evidence type="ECO:0000313" key="3">
    <source>
        <dbReference type="Proteomes" id="UP000641646"/>
    </source>
</evidence>
<dbReference type="AlphaFoldDB" id="A0A926VK92"/>
<name>A0A926VK92_9CYAN</name>
<reference evidence="2" key="2">
    <citation type="submission" date="2020-08" db="EMBL/GenBank/DDBJ databases">
        <authorList>
            <person name="Chen M."/>
            <person name="Teng W."/>
            <person name="Zhao L."/>
            <person name="Hu C."/>
            <person name="Zhou Y."/>
            <person name="Han B."/>
            <person name="Song L."/>
            <person name="Shu W."/>
        </authorList>
    </citation>
    <scope>NUCLEOTIDE SEQUENCE</scope>
    <source>
        <strain evidence="2">FACHB-1375</strain>
    </source>
</reference>